<proteinExistence type="inferred from homology"/>
<reference evidence="4 5" key="2">
    <citation type="submission" date="2007-10" db="EMBL/GenBank/DDBJ databases">
        <authorList>
            <person name="Fulton L."/>
            <person name="Clifton S."/>
            <person name="Fulton B."/>
            <person name="Xu J."/>
            <person name="Minx P."/>
            <person name="Pepin K.H."/>
            <person name="Johnson M."/>
            <person name="Thiruvilangam P."/>
            <person name="Bhonagiri V."/>
            <person name="Nash W.E."/>
            <person name="Wang C."/>
            <person name="Mardis E.R."/>
            <person name="Wilson R.K."/>
        </authorList>
    </citation>
    <scope>NUCLEOTIDE SEQUENCE [LARGE SCALE GENOMIC DNA]</scope>
    <source>
        <strain evidence="4 5">ATCC 27755</strain>
    </source>
</reference>
<evidence type="ECO:0008006" key="6">
    <source>
        <dbReference type="Google" id="ProtNLM"/>
    </source>
</evidence>
<protein>
    <recommendedName>
        <fullName evidence="6">Small, acid-soluble spore protein, alpha/beta type</fullName>
    </recommendedName>
</protein>
<evidence type="ECO:0000256" key="3">
    <source>
        <dbReference type="ARBA" id="ARBA00023125"/>
    </source>
</evidence>
<dbReference type="STRING" id="411461.DORFOR_02511"/>
<dbReference type="InterPro" id="IPR038300">
    <property type="entry name" value="SASP_sf_alpha/beta"/>
</dbReference>
<dbReference type="Pfam" id="PF00269">
    <property type="entry name" value="SASP"/>
    <property type="match status" value="1"/>
</dbReference>
<dbReference type="PaxDb" id="411461-DORFOR_02511"/>
<dbReference type="AlphaFoldDB" id="B0G8A6"/>
<dbReference type="eggNOG" id="ENOG5033CAV">
    <property type="taxonomic scope" value="Bacteria"/>
</dbReference>
<dbReference type="Gene3D" id="6.10.10.80">
    <property type="entry name" value="Small, acid-soluble spore protein, alpha/beta type-like"/>
    <property type="match status" value="1"/>
</dbReference>
<keyword evidence="3" id="KW-0238">DNA-binding</keyword>
<dbReference type="PROSITE" id="PS00304">
    <property type="entry name" value="SASP_1"/>
    <property type="match status" value="1"/>
</dbReference>
<dbReference type="GO" id="GO:0006265">
    <property type="term" value="P:DNA topological change"/>
    <property type="evidence" value="ECO:0007669"/>
    <property type="project" value="InterPro"/>
</dbReference>
<evidence type="ECO:0000313" key="5">
    <source>
        <dbReference type="Proteomes" id="UP000005359"/>
    </source>
</evidence>
<comment type="caution">
    <text evidence="4">The sequence shown here is derived from an EMBL/GenBank/DDBJ whole genome shotgun (WGS) entry which is preliminary data.</text>
</comment>
<accession>B0G8A6</accession>
<dbReference type="InterPro" id="IPR001448">
    <property type="entry name" value="SASP_alpha/beta-type"/>
</dbReference>
<evidence type="ECO:0000256" key="1">
    <source>
        <dbReference type="ARBA" id="ARBA00003863"/>
    </source>
</evidence>
<evidence type="ECO:0000256" key="2">
    <source>
        <dbReference type="ARBA" id="ARBA00005442"/>
    </source>
</evidence>
<comment type="similarity">
    <text evidence="2">Belongs to the alpha/beta-type SASP family.</text>
</comment>
<dbReference type="EMBL" id="AAXA02000015">
    <property type="protein sequence ID" value="EDR45910.1"/>
    <property type="molecule type" value="Genomic_DNA"/>
</dbReference>
<name>B0G8A6_9FIRM</name>
<organism evidence="4 5">
    <name type="scientific">Dorea formicigenerans ATCC 27755</name>
    <dbReference type="NCBI Taxonomy" id="411461"/>
    <lineage>
        <taxon>Bacteria</taxon>
        <taxon>Bacillati</taxon>
        <taxon>Bacillota</taxon>
        <taxon>Clostridia</taxon>
        <taxon>Lachnospirales</taxon>
        <taxon>Lachnospiraceae</taxon>
        <taxon>Dorea</taxon>
    </lineage>
</organism>
<comment type="function">
    <text evidence="1">SASP are bound to spore DNA. They are double-stranded DNA-binding proteins that cause DNA to change to an a-like conformation. They protect the DNA backbone from chemical and enzymatic cleavage and are thus involved in dormant spore's high resistance to UV light.</text>
</comment>
<reference evidence="4 5" key="1">
    <citation type="submission" date="2007-10" db="EMBL/GenBank/DDBJ databases">
        <title>Draft genome sequence of Dorea formicigenerans(ATCC 27755).</title>
        <authorList>
            <person name="Sudarsanam P."/>
            <person name="Ley R."/>
            <person name="Guruge J."/>
            <person name="Turnbaugh P.J."/>
            <person name="Mahowald M."/>
            <person name="Liep D."/>
            <person name="Gordon J."/>
        </authorList>
    </citation>
    <scope>NUCLEOTIDE SEQUENCE [LARGE SCALE GENOMIC DNA]</scope>
    <source>
        <strain evidence="4 5">ATCC 27755</strain>
    </source>
</reference>
<dbReference type="GO" id="GO:0003690">
    <property type="term" value="F:double-stranded DNA binding"/>
    <property type="evidence" value="ECO:0007669"/>
    <property type="project" value="InterPro"/>
</dbReference>
<evidence type="ECO:0000313" key="4">
    <source>
        <dbReference type="EMBL" id="EDR45910.1"/>
    </source>
</evidence>
<dbReference type="InterPro" id="IPR018126">
    <property type="entry name" value="SASP_alpha/beta-type_CS"/>
</dbReference>
<dbReference type="Proteomes" id="UP000005359">
    <property type="component" value="Unassembled WGS sequence"/>
</dbReference>
<gene>
    <name evidence="4" type="ORF">DORFOR_02511</name>
</gene>
<sequence length="75" mass="8762">MFRPYEGKEFAMAKKKDTPVRLDQLTEEEKMKYEIADELGLLDRVMKDGWKSLSSKETGRIGGILARKRKNRSKK</sequence>